<evidence type="ECO:0000256" key="1">
    <source>
        <dbReference type="SAM" id="MobiDB-lite"/>
    </source>
</evidence>
<comment type="caution">
    <text evidence="2">The sequence shown here is derived from an EMBL/GenBank/DDBJ whole genome shotgun (WGS) entry which is preliminary data.</text>
</comment>
<dbReference type="Proteomes" id="UP000541154">
    <property type="component" value="Unassembled WGS sequence"/>
</dbReference>
<feature type="region of interest" description="Disordered" evidence="1">
    <location>
        <begin position="375"/>
        <end position="428"/>
    </location>
</feature>
<protein>
    <submittedName>
        <fullName evidence="2">Uncharacterized protein</fullName>
    </submittedName>
</protein>
<accession>A0A8H6ADP1</accession>
<keyword evidence="3" id="KW-1185">Reference proteome</keyword>
<evidence type="ECO:0000313" key="3">
    <source>
        <dbReference type="Proteomes" id="UP000541154"/>
    </source>
</evidence>
<evidence type="ECO:0000313" key="2">
    <source>
        <dbReference type="EMBL" id="KAF5865116.1"/>
    </source>
</evidence>
<dbReference type="EMBL" id="SPNV01000024">
    <property type="protein sequence ID" value="KAF5865116.1"/>
    <property type="molecule type" value="Genomic_DNA"/>
</dbReference>
<name>A0A8H6ADP1_PETAA</name>
<organism evidence="2 3">
    <name type="scientific">Petromyces alliaceus</name>
    <name type="common">Aspergillus alliaceus</name>
    <dbReference type="NCBI Taxonomy" id="209559"/>
    <lineage>
        <taxon>Eukaryota</taxon>
        <taxon>Fungi</taxon>
        <taxon>Dikarya</taxon>
        <taxon>Ascomycota</taxon>
        <taxon>Pezizomycotina</taxon>
        <taxon>Eurotiomycetes</taxon>
        <taxon>Eurotiomycetidae</taxon>
        <taxon>Eurotiales</taxon>
        <taxon>Aspergillaceae</taxon>
        <taxon>Aspergillus</taxon>
        <taxon>Aspergillus subgen. Circumdati</taxon>
    </lineage>
</organism>
<dbReference type="CDD" id="cd00448">
    <property type="entry name" value="YjgF_YER057c_UK114_family"/>
    <property type="match status" value="1"/>
</dbReference>
<reference evidence="2 3" key="1">
    <citation type="submission" date="2019-04" db="EMBL/GenBank/DDBJ databases">
        <title>Aspergillus burnettii sp. nov., novel species from soil in southeast Queensland.</title>
        <authorList>
            <person name="Gilchrist C.L.M."/>
            <person name="Pitt J.I."/>
            <person name="Lange L."/>
            <person name="Lacey H.J."/>
            <person name="Vuong D."/>
            <person name="Midgley D.J."/>
            <person name="Greenfield P."/>
            <person name="Bradbury M."/>
            <person name="Lacey E."/>
            <person name="Busk P.K."/>
            <person name="Pilgaard B."/>
            <person name="Chooi Y.H."/>
            <person name="Piggott A.M."/>
        </authorList>
    </citation>
    <scope>NUCLEOTIDE SEQUENCE [LARGE SCALE GENOMIC DNA]</scope>
    <source>
        <strain evidence="2 3">FRR 5400</strain>
    </source>
</reference>
<proteinExistence type="predicted"/>
<dbReference type="AlphaFoldDB" id="A0A8H6ADP1"/>
<gene>
    <name evidence="2" type="ORF">ETB97_005357</name>
</gene>
<sequence>MCMTAQAYLLRKTGRSKPLAAINTFSSREPGIINGALALLMVIWNPKGEPVFWPLLRPLERAQLRPALRHPLGARMEVELGTGEVEAIQVAAPQAYRPLALTAETGNARVFCAHPLAAPELGVSTAFVRVLVIAWSAGALGRVVRMGVVVMGSVVVTIALPWDALDRTVERMEFVLVPTVGRELAAVQDAYQALVQAVPAPAMTGVQVPTVLLEVEAIAQATIAVVVLAKAARTVNVLEMTATHAKERTVMMGAAPETTEKTVPALTDTVVAKDHTALRVSVWDVDAQAFWDCSAHVLPLAVVVALGLGVAVWNPVAFVRNRAAAAAVEMGVLASTLKVVVGEKTQSRITAILHAQQHVYTTKCSTTLGCETKDTAPTGTWDPPDGPIPTLGPDNQYTASGKGATTTESTTTTASSKPSGTTSIPIPTVSDPGSFPVYCFNDHNDGSFASFNTASLNSAVSSLCGSGNTLSPEGPPYTYVYTDQTGTNVIASLQWADNQSKCKPEKGVKLIKDKCSRAYDKIVSKCDGGNTDKYGGGFIVSSDVGCIQWMVYAQKADSKCSCNENGCTPESPACCASGTCGTGKQVTLARVRFIAPSEVDILFSLRLSSFLDMGNRSTTMP</sequence>
<feature type="compositionally biased region" description="Low complexity" evidence="1">
    <location>
        <begin position="398"/>
        <end position="423"/>
    </location>
</feature>